<dbReference type="InParanoid" id="A0A316YS50"/>
<dbReference type="Gene3D" id="6.10.250.2430">
    <property type="match status" value="1"/>
</dbReference>
<dbReference type="InterPro" id="IPR001289">
    <property type="entry name" value="NFYA"/>
</dbReference>
<feature type="compositionally biased region" description="Polar residues" evidence="7">
    <location>
        <begin position="257"/>
        <end position="271"/>
    </location>
</feature>
<feature type="region of interest" description="Disordered" evidence="7">
    <location>
        <begin position="460"/>
        <end position="494"/>
    </location>
</feature>
<accession>A0A316YS50</accession>
<feature type="compositionally biased region" description="Polar residues" evidence="7">
    <location>
        <begin position="115"/>
        <end position="128"/>
    </location>
</feature>
<feature type="compositionally biased region" description="Polar residues" evidence="7">
    <location>
        <begin position="1"/>
        <end position="25"/>
    </location>
</feature>
<feature type="region of interest" description="Disordered" evidence="7">
    <location>
        <begin position="1"/>
        <end position="153"/>
    </location>
</feature>
<dbReference type="Proteomes" id="UP000245768">
    <property type="component" value="Unassembled WGS sequence"/>
</dbReference>
<sequence length="695" mass="73577">MLPSSLNASSTPDAYYVQHSTSSPHTGDSHDGSGAGTSGGSHSSGYRGPASSASHMHFAQYPHQQPNDDRAHMQTPYHQQPSLWPTSSAPSPYHFSMNGGNKDVVENGGMPFQAFNASNNGGTSSSWPSPLDPHSYDAALRSHHGQHHHMSSPPYSHYTNNGASYPFVPQHGGNNAGQFSEDASTSFGVGYSAPPSQLEAPLRYPMTFNIDDQLDDSGSGGTTRPRPRKKRKANAGPIRTNKDDQEQHQQQVREQELLTTTTMTPSHSHYNPSQSTTTQTTPARDVFSPSTGSHHDWISSGGGDDGYTPFTGSSSRNGAGLSANAVAVSPSHSSVESGSQAAFHAFHAGGAGSGPGSVTSTSAYPHYSNHTSHHHPTDDPSFGGPDVDDAQSSHQRFQRILDDSEGFFQGGGSISPQQQQQSSLWLNDEQQQQQYANGLDSAEPGALDATTLAQAASASTSASAFTPDDGGAENAVPAGAAGGAADQGEDEPLYVNPKQYGRIIKRREARARMDEKRRKAEEAVKSGKISASAAAALAGREAGLVARGLLGHSERGVSSGGDGEGDARARGASAGVAGDDNRSYQHESRHKHAMRRPRGPGGRFLTAEEMRAREEAEKALAEATAAAAAASAVPSDPEQQQYQQQQQNQDQSQPERPPPPPEDQIKVETSNDIPDLQPSLLQDDEAQADDFLILE</sequence>
<evidence type="ECO:0000256" key="2">
    <source>
        <dbReference type="ARBA" id="ARBA00023015"/>
    </source>
</evidence>
<evidence type="ECO:0000256" key="5">
    <source>
        <dbReference type="ARBA" id="ARBA00023242"/>
    </source>
</evidence>
<dbReference type="STRING" id="215250.A0A316YS50"/>
<keyword evidence="3 6" id="KW-0238">DNA-binding</keyword>
<evidence type="ECO:0000256" key="6">
    <source>
        <dbReference type="RuleBase" id="RU367155"/>
    </source>
</evidence>
<feature type="compositionally biased region" description="Basic and acidic residues" evidence="7">
    <location>
        <begin position="510"/>
        <end position="525"/>
    </location>
</feature>
<name>A0A316YS50_9BASI</name>
<feature type="compositionally biased region" description="Basic residues" evidence="7">
    <location>
        <begin position="588"/>
        <end position="598"/>
    </location>
</feature>
<dbReference type="PANTHER" id="PTHR12632">
    <property type="entry name" value="TRANSCRIPTION FACTOR NF-Y ALPHA-RELATED"/>
    <property type="match status" value="1"/>
</dbReference>
<feature type="region of interest" description="Disordered" evidence="7">
    <location>
        <begin position="509"/>
        <end position="530"/>
    </location>
</feature>
<evidence type="ECO:0000256" key="1">
    <source>
        <dbReference type="ARBA" id="ARBA00004123"/>
    </source>
</evidence>
<dbReference type="GO" id="GO:0003677">
    <property type="term" value="F:DNA binding"/>
    <property type="evidence" value="ECO:0007669"/>
    <property type="project" value="UniProtKB-KW"/>
</dbReference>
<feature type="compositionally biased region" description="Basic residues" evidence="7">
    <location>
        <begin position="141"/>
        <end position="150"/>
    </location>
</feature>
<keyword evidence="4 6" id="KW-0804">Transcription</keyword>
<feature type="compositionally biased region" description="Low complexity" evidence="7">
    <location>
        <begin position="414"/>
        <end position="423"/>
    </location>
</feature>
<dbReference type="SMART" id="SM00521">
    <property type="entry name" value="CBF"/>
    <property type="match status" value="1"/>
</dbReference>
<feature type="compositionally biased region" description="Low complexity" evidence="7">
    <location>
        <begin position="272"/>
        <end position="282"/>
    </location>
</feature>
<feature type="region of interest" description="Disordered" evidence="7">
    <location>
        <begin position="405"/>
        <end position="424"/>
    </location>
</feature>
<dbReference type="RefSeq" id="XP_025378842.1">
    <property type="nucleotide sequence ID" value="XM_025523930.1"/>
</dbReference>
<feature type="compositionally biased region" description="Polar residues" evidence="7">
    <location>
        <begin position="76"/>
        <end position="90"/>
    </location>
</feature>
<dbReference type="GO" id="GO:0005634">
    <property type="term" value="C:nucleus"/>
    <property type="evidence" value="ECO:0007669"/>
    <property type="project" value="UniProtKB-SubCell"/>
</dbReference>
<feature type="compositionally biased region" description="Low complexity" evidence="7">
    <location>
        <begin position="639"/>
        <end position="654"/>
    </location>
</feature>
<feature type="region of interest" description="Disordered" evidence="7">
    <location>
        <begin position="352"/>
        <end position="396"/>
    </location>
</feature>
<feature type="region of interest" description="Disordered" evidence="7">
    <location>
        <begin position="550"/>
        <end position="695"/>
    </location>
</feature>
<feature type="compositionally biased region" description="Low complexity" evidence="7">
    <location>
        <begin position="460"/>
        <end position="486"/>
    </location>
</feature>
<dbReference type="EMBL" id="KZ819635">
    <property type="protein sequence ID" value="PWN91644.1"/>
    <property type="molecule type" value="Genomic_DNA"/>
</dbReference>
<feature type="compositionally biased region" description="Low complexity" evidence="7">
    <location>
        <begin position="621"/>
        <end position="632"/>
    </location>
</feature>
<evidence type="ECO:0000256" key="3">
    <source>
        <dbReference type="ARBA" id="ARBA00023125"/>
    </source>
</evidence>
<dbReference type="PROSITE" id="PS51152">
    <property type="entry name" value="NFYA_HAP2_2"/>
    <property type="match status" value="1"/>
</dbReference>
<keyword evidence="2 6" id="KW-0805">Transcription regulation</keyword>
<feature type="compositionally biased region" description="Basic and acidic residues" evidence="7">
    <location>
        <begin position="240"/>
        <end position="256"/>
    </location>
</feature>
<feature type="region of interest" description="Disordered" evidence="7">
    <location>
        <begin position="209"/>
        <end position="313"/>
    </location>
</feature>
<dbReference type="OrthoDB" id="1097733at2759"/>
<evidence type="ECO:0000256" key="4">
    <source>
        <dbReference type="ARBA" id="ARBA00023163"/>
    </source>
</evidence>
<feature type="compositionally biased region" description="Basic and acidic residues" evidence="7">
    <location>
        <begin position="606"/>
        <end position="620"/>
    </location>
</feature>
<dbReference type="AlphaFoldDB" id="A0A316YS50"/>
<reference evidence="8 9" key="1">
    <citation type="journal article" date="2018" name="Mol. Biol. Evol.">
        <title>Broad Genomic Sampling Reveals a Smut Pathogenic Ancestry of the Fungal Clade Ustilaginomycotina.</title>
        <authorList>
            <person name="Kijpornyongpan T."/>
            <person name="Mondo S.J."/>
            <person name="Barry K."/>
            <person name="Sandor L."/>
            <person name="Lee J."/>
            <person name="Lipzen A."/>
            <person name="Pangilinan J."/>
            <person name="LaButti K."/>
            <person name="Hainaut M."/>
            <person name="Henrissat B."/>
            <person name="Grigoriev I.V."/>
            <person name="Spatafora J.W."/>
            <person name="Aime M.C."/>
        </authorList>
    </citation>
    <scope>NUCLEOTIDE SEQUENCE [LARGE SCALE GENOMIC DNA]</scope>
    <source>
        <strain evidence="8 9">MCA 4198</strain>
    </source>
</reference>
<comment type="similarity">
    <text evidence="6">Belongs to the NFYA/HAP2 subunit family.</text>
</comment>
<gene>
    <name evidence="8" type="ORF">FA10DRAFT_284573</name>
</gene>
<evidence type="ECO:0000313" key="9">
    <source>
        <dbReference type="Proteomes" id="UP000245768"/>
    </source>
</evidence>
<keyword evidence="9" id="KW-1185">Reference proteome</keyword>
<protein>
    <recommendedName>
        <fullName evidence="6">Transcriptional activator HAP2</fullName>
    </recommendedName>
</protein>
<dbReference type="GO" id="GO:0003700">
    <property type="term" value="F:DNA-binding transcription factor activity"/>
    <property type="evidence" value="ECO:0007669"/>
    <property type="project" value="UniProtKB-UniRule"/>
</dbReference>
<evidence type="ECO:0000313" key="8">
    <source>
        <dbReference type="EMBL" id="PWN91644.1"/>
    </source>
</evidence>
<comment type="subcellular location">
    <subcellularLocation>
        <location evidence="1 6">Nucleus</location>
    </subcellularLocation>
</comment>
<evidence type="ECO:0000256" key="7">
    <source>
        <dbReference type="SAM" id="MobiDB-lite"/>
    </source>
</evidence>
<proteinExistence type="inferred from homology"/>
<dbReference type="Pfam" id="PF02045">
    <property type="entry name" value="CBFB_NFYA"/>
    <property type="match status" value="2"/>
</dbReference>
<comment type="function">
    <text evidence="6">Component of the sequence-specific heterotrimeric transcription factor (NF-Y) which specifically recognizes a 5'-CCAAT-3' box motif found in the promoters of its target genes.</text>
</comment>
<organism evidence="8 9">
    <name type="scientific">Acaromyces ingoldii</name>
    <dbReference type="NCBI Taxonomy" id="215250"/>
    <lineage>
        <taxon>Eukaryota</taxon>
        <taxon>Fungi</taxon>
        <taxon>Dikarya</taxon>
        <taxon>Basidiomycota</taxon>
        <taxon>Ustilaginomycotina</taxon>
        <taxon>Exobasidiomycetes</taxon>
        <taxon>Exobasidiales</taxon>
        <taxon>Cryptobasidiaceae</taxon>
        <taxon>Acaromyces</taxon>
    </lineage>
</organism>
<dbReference type="GeneID" id="37045846"/>
<comment type="subunit">
    <text evidence="6">Heterotrimer.</text>
</comment>
<keyword evidence="5 6" id="KW-0539">Nucleus</keyword>